<sequence length="325" mass="36477">MDAGARSSSGKARTIPAQTAAVKPSPSVHQESRETGETLTLPCAYKEDTVTQVYWFKHSLGEKLKLMTSRQKYAPGDSFQGEFKNNPRFSLETQNSRNNLIISDLQSSDSATYSCVSCRYCMIQILATILVSVKNSYLNIPALIHQSRSETIQHVGSVTLNCTVKAETCDGGHSVYWFKNSEESQPGLLYTNGGRNEQCVREPDSQTRTCEYSLPLKNLNLSDAGTYYCAVISCGHILFGNGTKLDLAKKVYFPYLLVYFLSGGWTITTILLVFLVCRMNKRSHQCKECKETRAPITFSKVYKAHRSRVQRNNTWSECVYLSVTE</sequence>
<evidence type="ECO:0000256" key="3">
    <source>
        <dbReference type="ARBA" id="ARBA00022729"/>
    </source>
</evidence>
<dbReference type="SMART" id="SM00409">
    <property type="entry name" value="IG"/>
    <property type="match status" value="2"/>
</dbReference>
<dbReference type="EMBL" id="OY660886">
    <property type="protein sequence ID" value="CAJ1086664.1"/>
    <property type="molecule type" value="Genomic_DNA"/>
</dbReference>
<accession>A0AAV1HPE8</accession>
<keyword evidence="3" id="KW-0732">Signal</keyword>
<dbReference type="CDD" id="cd00099">
    <property type="entry name" value="IgV"/>
    <property type="match status" value="2"/>
</dbReference>
<keyword evidence="4" id="KW-0391">Immunity</keyword>
<dbReference type="Pfam" id="PF07686">
    <property type="entry name" value="V-set"/>
    <property type="match status" value="2"/>
</dbReference>
<keyword evidence="7" id="KW-0325">Glycoprotein</keyword>
<keyword evidence="12" id="KW-1185">Reference proteome</keyword>
<evidence type="ECO:0000256" key="7">
    <source>
        <dbReference type="ARBA" id="ARBA00023180"/>
    </source>
</evidence>
<keyword evidence="2" id="KW-1003">Cell membrane</keyword>
<dbReference type="PROSITE" id="PS50835">
    <property type="entry name" value="IG_LIKE"/>
    <property type="match status" value="2"/>
</dbReference>
<proteinExistence type="predicted"/>
<dbReference type="PANTHER" id="PTHR19433:SF133">
    <property type="entry name" value="IMMUNE-TYPE RECEPTOR 5 PRECURSOR-RELATED"/>
    <property type="match status" value="1"/>
</dbReference>
<evidence type="ECO:0000256" key="4">
    <source>
        <dbReference type="ARBA" id="ARBA00022859"/>
    </source>
</evidence>
<dbReference type="SMART" id="SM00406">
    <property type="entry name" value="IGv"/>
    <property type="match status" value="2"/>
</dbReference>
<dbReference type="SUPFAM" id="SSF48726">
    <property type="entry name" value="Immunoglobulin"/>
    <property type="match status" value="2"/>
</dbReference>
<feature type="domain" description="Ig-like" evidence="10">
    <location>
        <begin position="26"/>
        <end position="115"/>
    </location>
</feature>
<evidence type="ECO:0000256" key="9">
    <source>
        <dbReference type="SAM" id="Phobius"/>
    </source>
</evidence>
<organism evidence="11 12">
    <name type="scientific">Xyrichtys novacula</name>
    <name type="common">Pearly razorfish</name>
    <name type="synonym">Hemipteronotus novacula</name>
    <dbReference type="NCBI Taxonomy" id="13765"/>
    <lineage>
        <taxon>Eukaryota</taxon>
        <taxon>Metazoa</taxon>
        <taxon>Chordata</taxon>
        <taxon>Craniata</taxon>
        <taxon>Vertebrata</taxon>
        <taxon>Euteleostomi</taxon>
        <taxon>Actinopterygii</taxon>
        <taxon>Neopterygii</taxon>
        <taxon>Teleostei</taxon>
        <taxon>Neoteleostei</taxon>
        <taxon>Acanthomorphata</taxon>
        <taxon>Eupercaria</taxon>
        <taxon>Labriformes</taxon>
        <taxon>Labridae</taxon>
        <taxon>Xyrichtys</taxon>
    </lineage>
</organism>
<keyword evidence="9" id="KW-0812">Transmembrane</keyword>
<evidence type="ECO:0000256" key="6">
    <source>
        <dbReference type="ARBA" id="ARBA00023157"/>
    </source>
</evidence>
<gene>
    <name evidence="11" type="ORF">XNOV1_A017778</name>
</gene>
<evidence type="ECO:0000256" key="8">
    <source>
        <dbReference type="SAM" id="MobiDB-lite"/>
    </source>
</evidence>
<dbReference type="InterPro" id="IPR036179">
    <property type="entry name" value="Ig-like_dom_sf"/>
</dbReference>
<evidence type="ECO:0000256" key="5">
    <source>
        <dbReference type="ARBA" id="ARBA00023136"/>
    </source>
</evidence>
<keyword evidence="6" id="KW-1015">Disulfide bond</keyword>
<feature type="domain" description="Ig-like" evidence="10">
    <location>
        <begin position="141"/>
        <end position="231"/>
    </location>
</feature>
<dbReference type="GO" id="GO:0005886">
    <property type="term" value="C:plasma membrane"/>
    <property type="evidence" value="ECO:0007669"/>
    <property type="project" value="UniProtKB-SubCell"/>
</dbReference>
<feature type="transmembrane region" description="Helical" evidence="9">
    <location>
        <begin position="252"/>
        <end position="277"/>
    </location>
</feature>
<dbReference type="Proteomes" id="UP001178508">
    <property type="component" value="Chromosome 23"/>
</dbReference>
<evidence type="ECO:0000313" key="11">
    <source>
        <dbReference type="EMBL" id="CAJ1086664.1"/>
    </source>
</evidence>
<dbReference type="Gene3D" id="2.60.40.10">
    <property type="entry name" value="Immunoglobulins"/>
    <property type="match status" value="2"/>
</dbReference>
<feature type="compositionally biased region" description="Polar residues" evidence="8">
    <location>
        <begin position="1"/>
        <end position="11"/>
    </location>
</feature>
<keyword evidence="9" id="KW-1133">Transmembrane helix</keyword>
<comment type="subcellular location">
    <subcellularLocation>
        <location evidence="1">Cell membrane</location>
    </subcellularLocation>
</comment>
<dbReference type="InterPro" id="IPR052051">
    <property type="entry name" value="TCR_complex_component"/>
</dbReference>
<keyword evidence="5 9" id="KW-0472">Membrane</keyword>
<protein>
    <submittedName>
        <fullName evidence="11">Uncharacterized protein LOC117807034</fullName>
    </submittedName>
</protein>
<name>A0AAV1HPE8_XYRNO</name>
<dbReference type="InterPro" id="IPR003599">
    <property type="entry name" value="Ig_sub"/>
</dbReference>
<dbReference type="InterPro" id="IPR013106">
    <property type="entry name" value="Ig_V-set"/>
</dbReference>
<evidence type="ECO:0000313" key="12">
    <source>
        <dbReference type="Proteomes" id="UP001178508"/>
    </source>
</evidence>
<evidence type="ECO:0000256" key="2">
    <source>
        <dbReference type="ARBA" id="ARBA00022475"/>
    </source>
</evidence>
<dbReference type="InterPro" id="IPR007110">
    <property type="entry name" value="Ig-like_dom"/>
</dbReference>
<dbReference type="GO" id="GO:0002376">
    <property type="term" value="P:immune system process"/>
    <property type="evidence" value="ECO:0007669"/>
    <property type="project" value="UniProtKB-KW"/>
</dbReference>
<evidence type="ECO:0000259" key="10">
    <source>
        <dbReference type="PROSITE" id="PS50835"/>
    </source>
</evidence>
<evidence type="ECO:0000256" key="1">
    <source>
        <dbReference type="ARBA" id="ARBA00004236"/>
    </source>
</evidence>
<dbReference type="GO" id="GO:0009617">
    <property type="term" value="P:response to bacterium"/>
    <property type="evidence" value="ECO:0007669"/>
    <property type="project" value="TreeGrafter"/>
</dbReference>
<reference evidence="11" key="1">
    <citation type="submission" date="2023-08" db="EMBL/GenBank/DDBJ databases">
        <authorList>
            <person name="Alioto T."/>
            <person name="Alioto T."/>
            <person name="Gomez Garrido J."/>
        </authorList>
    </citation>
    <scope>NUCLEOTIDE SEQUENCE</scope>
</reference>
<dbReference type="PANTHER" id="PTHR19433">
    <property type="entry name" value="T-CELL RECEPTOR ALPHA CHAIN V REGION-RELATED"/>
    <property type="match status" value="1"/>
</dbReference>
<dbReference type="InterPro" id="IPR013783">
    <property type="entry name" value="Ig-like_fold"/>
</dbReference>
<feature type="region of interest" description="Disordered" evidence="8">
    <location>
        <begin position="1"/>
        <end position="36"/>
    </location>
</feature>
<dbReference type="AlphaFoldDB" id="A0AAV1HPE8"/>